<dbReference type="EMBL" id="JAPUUL010000178">
    <property type="protein sequence ID" value="KAJ8132120.1"/>
    <property type="molecule type" value="Genomic_DNA"/>
</dbReference>
<accession>A0ACC2JXB7</accession>
<organism evidence="1 2">
    <name type="scientific">Lasiodiplodia mahajangana</name>
    <dbReference type="NCBI Taxonomy" id="1108764"/>
    <lineage>
        <taxon>Eukaryota</taxon>
        <taxon>Fungi</taxon>
        <taxon>Dikarya</taxon>
        <taxon>Ascomycota</taxon>
        <taxon>Pezizomycotina</taxon>
        <taxon>Dothideomycetes</taxon>
        <taxon>Dothideomycetes incertae sedis</taxon>
        <taxon>Botryosphaeriales</taxon>
        <taxon>Botryosphaeriaceae</taxon>
        <taxon>Lasiodiplodia</taxon>
    </lineage>
</organism>
<evidence type="ECO:0000313" key="1">
    <source>
        <dbReference type="EMBL" id="KAJ8132120.1"/>
    </source>
</evidence>
<dbReference type="Proteomes" id="UP001153332">
    <property type="component" value="Unassembled WGS sequence"/>
</dbReference>
<protein>
    <submittedName>
        <fullName evidence="1">Uncharacterized protein</fullName>
    </submittedName>
</protein>
<comment type="caution">
    <text evidence="1">The sequence shown here is derived from an EMBL/GenBank/DDBJ whole genome shotgun (WGS) entry which is preliminary data.</text>
</comment>
<evidence type="ECO:0000313" key="2">
    <source>
        <dbReference type="Proteomes" id="UP001153332"/>
    </source>
</evidence>
<proteinExistence type="predicted"/>
<keyword evidence="2" id="KW-1185">Reference proteome</keyword>
<sequence>MPLFPPPGPGFPSWVPRWDTPSDVSILGGLNCNHTASANRRPVITSSPDPCSLIVRGLFFDRVDLHTIPLTREDFTDDSKPSPLWTMSKTSKVATHPVPEYPRIYAPGAFLTQDPDRMKAYRQTWIAGRTIASQDAPRDNFRPDVDFAAHQLDYLRKKDRDQPFTDLAHMIRMTALEREARGGNGGRYAEVAGNVSHGRCFFITNGGFFGLGPGILQPGDAIAILLGADVPFVIREKEKCGDNFGGWALIGECYVYGLMTGDAIRAWGGPDGDLVDIALR</sequence>
<name>A0ACC2JXB7_9PEZI</name>
<gene>
    <name evidence="1" type="ORF">O1611_g1502</name>
</gene>
<reference evidence="1" key="1">
    <citation type="submission" date="2022-12" db="EMBL/GenBank/DDBJ databases">
        <title>Genome Sequence of Lasiodiplodia mahajangana.</title>
        <authorList>
            <person name="Buettner E."/>
        </authorList>
    </citation>
    <scope>NUCLEOTIDE SEQUENCE</scope>
    <source>
        <strain evidence="1">VT137</strain>
    </source>
</reference>